<dbReference type="EMBL" id="UYJE01003164">
    <property type="protein sequence ID" value="VDI17062.1"/>
    <property type="molecule type" value="Genomic_DNA"/>
</dbReference>
<gene>
    <name evidence="2" type="ORF">MGAL_10B036285</name>
</gene>
<feature type="region of interest" description="Disordered" evidence="1">
    <location>
        <begin position="1"/>
        <end position="25"/>
    </location>
</feature>
<accession>A0A8B6D955</accession>
<evidence type="ECO:0000313" key="2">
    <source>
        <dbReference type="EMBL" id="VDI17062.1"/>
    </source>
</evidence>
<protein>
    <submittedName>
        <fullName evidence="2">Uncharacterized protein</fullName>
    </submittedName>
</protein>
<sequence length="260" mass="28984">MSKLGMVSESGIFRSGRSPEPSPDYSGVRELGFRHRSGIFRSGPDKSGVRESGFTWVRNIPEWSGPFRSGGTGMQAEGIGIQAEGGSLHVFFSFCITFLAKFECIMKKCSTIVYCNFVVPYVPAFVSRLQRRTVESSPSGDSSSPSTDVLGSRYYTKYLGLGRRKKELSLPDTDVHGLMDNSELSKIKEDSIASSPDSPGLYNFDFEDNSEFSKRREDSSASYSYKQDLPSKQKIKETQKNPWSKGDESLEKTAKLQTFF</sequence>
<evidence type="ECO:0000256" key="1">
    <source>
        <dbReference type="SAM" id="MobiDB-lite"/>
    </source>
</evidence>
<feature type="compositionally biased region" description="Basic and acidic residues" evidence="1">
    <location>
        <begin position="229"/>
        <end position="254"/>
    </location>
</feature>
<evidence type="ECO:0000313" key="3">
    <source>
        <dbReference type="Proteomes" id="UP000596742"/>
    </source>
</evidence>
<keyword evidence="3" id="KW-1185">Reference proteome</keyword>
<feature type="region of interest" description="Disordered" evidence="1">
    <location>
        <begin position="214"/>
        <end position="260"/>
    </location>
</feature>
<dbReference type="Proteomes" id="UP000596742">
    <property type="component" value="Unassembled WGS sequence"/>
</dbReference>
<reference evidence="2" key="1">
    <citation type="submission" date="2018-11" db="EMBL/GenBank/DDBJ databases">
        <authorList>
            <person name="Alioto T."/>
            <person name="Alioto T."/>
        </authorList>
    </citation>
    <scope>NUCLEOTIDE SEQUENCE</scope>
</reference>
<name>A0A8B6D955_MYTGA</name>
<proteinExistence type="predicted"/>
<dbReference type="AlphaFoldDB" id="A0A8B6D955"/>
<comment type="caution">
    <text evidence="2">The sequence shown here is derived from an EMBL/GenBank/DDBJ whole genome shotgun (WGS) entry which is preliminary data.</text>
</comment>
<feature type="non-terminal residue" evidence="2">
    <location>
        <position position="1"/>
    </location>
</feature>
<organism evidence="2 3">
    <name type="scientific">Mytilus galloprovincialis</name>
    <name type="common">Mediterranean mussel</name>
    <dbReference type="NCBI Taxonomy" id="29158"/>
    <lineage>
        <taxon>Eukaryota</taxon>
        <taxon>Metazoa</taxon>
        <taxon>Spiralia</taxon>
        <taxon>Lophotrochozoa</taxon>
        <taxon>Mollusca</taxon>
        <taxon>Bivalvia</taxon>
        <taxon>Autobranchia</taxon>
        <taxon>Pteriomorphia</taxon>
        <taxon>Mytilida</taxon>
        <taxon>Mytiloidea</taxon>
        <taxon>Mytilidae</taxon>
        <taxon>Mytilinae</taxon>
        <taxon>Mytilus</taxon>
    </lineage>
</organism>